<name>A0A9X2S1J2_STRMQ</name>
<sequence length="266" mass="30209">MLLYANGCSMTYGAELVDDADPDPVRRRYREDHSWPARLGEFLDADRVVNDAVISGSNDRIVRTTIDWLAEHREDAEKGHLLIVIGWSGAMRREFYVDGEFRQVIPYQPHQHPDLQRLTDVYREVAWNDQECGARLITQVLSLQSFLRLYRIPYLFFDAIESSFDTLGRAGLADSGSTKMVDRSRFYRFGDADGSMADVLRASGTGWKGRHPAEDGHETWAHKLAAHVASERLLRRPTSASVAVPSGRAFSRRGAFRSANRDFLYP</sequence>
<evidence type="ECO:0000313" key="1">
    <source>
        <dbReference type="EMBL" id="MCQ8836264.1"/>
    </source>
</evidence>
<dbReference type="Pfam" id="PF19547">
    <property type="entry name" value="DUF6071"/>
    <property type="match status" value="1"/>
</dbReference>
<accession>A0A9X2S1J2</accession>
<reference evidence="1" key="1">
    <citation type="submission" date="2022-06" db="EMBL/GenBank/DDBJ databases">
        <title>WGS of actinobacteria.</title>
        <authorList>
            <person name="Thawai C."/>
        </authorList>
    </citation>
    <scope>NUCLEOTIDE SEQUENCE</scope>
    <source>
        <strain evidence="1">DSM 42010</strain>
    </source>
</reference>
<dbReference type="Proteomes" id="UP001142400">
    <property type="component" value="Unassembled WGS sequence"/>
</dbReference>
<dbReference type="RefSeq" id="WP_257636327.1">
    <property type="nucleotide sequence ID" value="NZ_JANIIC010000119.1"/>
</dbReference>
<dbReference type="AlphaFoldDB" id="A0A9X2S1J2"/>
<comment type="caution">
    <text evidence="1">The sequence shown here is derived from an EMBL/GenBank/DDBJ whole genome shotgun (WGS) entry which is preliminary data.</text>
</comment>
<evidence type="ECO:0000313" key="2">
    <source>
        <dbReference type="Proteomes" id="UP001142400"/>
    </source>
</evidence>
<protein>
    <submittedName>
        <fullName evidence="1">Uncharacterized protein</fullName>
    </submittedName>
</protein>
<dbReference type="EMBL" id="JANIIC010000119">
    <property type="protein sequence ID" value="MCQ8836264.1"/>
    <property type="molecule type" value="Genomic_DNA"/>
</dbReference>
<keyword evidence="2" id="KW-1185">Reference proteome</keyword>
<organism evidence="1 2">
    <name type="scientific">Streptomyces malaysiensis subsp. samsunensis</name>
    <dbReference type="NCBI Taxonomy" id="459658"/>
    <lineage>
        <taxon>Bacteria</taxon>
        <taxon>Bacillati</taxon>
        <taxon>Actinomycetota</taxon>
        <taxon>Actinomycetes</taxon>
        <taxon>Kitasatosporales</taxon>
        <taxon>Streptomycetaceae</taxon>
        <taxon>Streptomyces</taxon>
        <taxon>Streptomyces violaceusniger group</taxon>
    </lineage>
</organism>
<proteinExistence type="predicted"/>
<gene>
    <name evidence="1" type="ORF">NQU54_46520</name>
</gene>
<dbReference type="InterPro" id="IPR045715">
    <property type="entry name" value="DUF6071"/>
</dbReference>